<gene>
    <name evidence="1" type="ORF">PLEPLA_LOCUS2135</name>
</gene>
<sequence>MTELGDNDKVAIKQKIASNLHAALAGAAAAAHSSLMETREALSDELHDDLGSYSELREPFVALAEACKLQPDDPTSIQLLNCLDVGTRSRWPPLAACGPAEPKPTAENPGPTSHITPHKYNGDLTINSTSGFKSPVSLNTCFCYSAHHIPLIHSTWQ</sequence>
<comment type="caution">
    <text evidence="1">The sequence shown here is derived from an EMBL/GenBank/DDBJ whole genome shotgun (WGS) entry which is preliminary data.</text>
</comment>
<proteinExistence type="predicted"/>
<reference evidence="1" key="1">
    <citation type="submission" date="2020-03" db="EMBL/GenBank/DDBJ databases">
        <authorList>
            <person name="Weist P."/>
        </authorList>
    </citation>
    <scope>NUCLEOTIDE SEQUENCE</scope>
</reference>
<protein>
    <submittedName>
        <fullName evidence="1">Uncharacterized protein</fullName>
    </submittedName>
</protein>
<dbReference type="EMBL" id="CADEAL010000105">
    <property type="protein sequence ID" value="CAB1414426.1"/>
    <property type="molecule type" value="Genomic_DNA"/>
</dbReference>
<dbReference type="Proteomes" id="UP001153269">
    <property type="component" value="Unassembled WGS sequence"/>
</dbReference>
<name>A0A9N7TK99_PLEPL</name>
<organism evidence="1 2">
    <name type="scientific">Pleuronectes platessa</name>
    <name type="common">European plaice</name>
    <dbReference type="NCBI Taxonomy" id="8262"/>
    <lineage>
        <taxon>Eukaryota</taxon>
        <taxon>Metazoa</taxon>
        <taxon>Chordata</taxon>
        <taxon>Craniata</taxon>
        <taxon>Vertebrata</taxon>
        <taxon>Euteleostomi</taxon>
        <taxon>Actinopterygii</taxon>
        <taxon>Neopterygii</taxon>
        <taxon>Teleostei</taxon>
        <taxon>Neoteleostei</taxon>
        <taxon>Acanthomorphata</taxon>
        <taxon>Carangaria</taxon>
        <taxon>Pleuronectiformes</taxon>
        <taxon>Pleuronectoidei</taxon>
        <taxon>Pleuronectidae</taxon>
        <taxon>Pleuronectes</taxon>
    </lineage>
</organism>
<evidence type="ECO:0000313" key="2">
    <source>
        <dbReference type="Proteomes" id="UP001153269"/>
    </source>
</evidence>
<keyword evidence="2" id="KW-1185">Reference proteome</keyword>
<dbReference type="AlphaFoldDB" id="A0A9N7TK99"/>
<evidence type="ECO:0000313" key="1">
    <source>
        <dbReference type="EMBL" id="CAB1414426.1"/>
    </source>
</evidence>
<accession>A0A9N7TK99</accession>